<proteinExistence type="predicted"/>
<dbReference type="AlphaFoldDB" id="A0A9P0FBR1"/>
<sequence>MFTLPQRPPKDYKLKEFRKLQRSGDAFDPCALPRVTHKNFGIFCEPIEYKDNEVPDIKYEPTNPALLGRWANKERAWWVTKPGIDDKFVHDLFKKYNVENAKPVDNQRVFLRPFYFEFECQHQRRLWRLHRKNKRDQLAFERPYQIKVAKKIAREKPKIYIEKCKADPPFWWKEVKEETLNQPVLNAEQEHVATEADLDEAIVETWTEVPEYTEKPMDFCERRREMQL</sequence>
<reference evidence="1" key="1">
    <citation type="submission" date="2021-12" db="EMBL/GenBank/DDBJ databases">
        <authorList>
            <person name="King R."/>
        </authorList>
    </citation>
    <scope>NUCLEOTIDE SEQUENCE</scope>
</reference>
<keyword evidence="2" id="KW-1185">Reference proteome</keyword>
<dbReference type="OrthoDB" id="7291444at2759"/>
<dbReference type="Proteomes" id="UP001154078">
    <property type="component" value="Chromosome 1"/>
</dbReference>
<name>A0A9P0FBR1_BRAAE</name>
<evidence type="ECO:0000313" key="2">
    <source>
        <dbReference type="Proteomes" id="UP001154078"/>
    </source>
</evidence>
<dbReference type="EMBL" id="OV121132">
    <property type="protein sequence ID" value="CAH0547351.1"/>
    <property type="molecule type" value="Genomic_DNA"/>
</dbReference>
<evidence type="ECO:0000313" key="1">
    <source>
        <dbReference type="EMBL" id="CAH0547351.1"/>
    </source>
</evidence>
<organism evidence="1 2">
    <name type="scientific">Brassicogethes aeneus</name>
    <name type="common">Rape pollen beetle</name>
    <name type="synonym">Meligethes aeneus</name>
    <dbReference type="NCBI Taxonomy" id="1431903"/>
    <lineage>
        <taxon>Eukaryota</taxon>
        <taxon>Metazoa</taxon>
        <taxon>Ecdysozoa</taxon>
        <taxon>Arthropoda</taxon>
        <taxon>Hexapoda</taxon>
        <taxon>Insecta</taxon>
        <taxon>Pterygota</taxon>
        <taxon>Neoptera</taxon>
        <taxon>Endopterygota</taxon>
        <taxon>Coleoptera</taxon>
        <taxon>Polyphaga</taxon>
        <taxon>Cucujiformia</taxon>
        <taxon>Nitidulidae</taxon>
        <taxon>Meligethinae</taxon>
        <taxon>Brassicogethes</taxon>
    </lineage>
</organism>
<accession>A0A9P0FBR1</accession>
<protein>
    <submittedName>
        <fullName evidence="1">Uncharacterized protein</fullName>
    </submittedName>
</protein>
<gene>
    <name evidence="1" type="ORF">MELIAE_LOCUS1361</name>
</gene>